<name>A0A097IGC7_9CORY</name>
<dbReference type="Gene3D" id="3.90.1200.10">
    <property type="match status" value="1"/>
</dbReference>
<dbReference type="InterPro" id="IPR011009">
    <property type="entry name" value="Kinase-like_dom_sf"/>
</dbReference>
<dbReference type="AlphaFoldDB" id="A0A097IGC7"/>
<protein>
    <submittedName>
        <fullName evidence="1">Phosphotransferase</fullName>
    </submittedName>
</protein>
<keyword evidence="2" id="KW-1185">Reference proteome</keyword>
<dbReference type="Proteomes" id="UP000029914">
    <property type="component" value="Chromosome"/>
</dbReference>
<sequence length="396" mass="42919">MHTTETEIVALAQELLSHRYGGKQHLSEVHRLSGSGSGPAVVLRARLANQPFLQQRSVVIKYVPGTGDGLDDAALLREVAAYQFTTSLSEEVRPGPMLIAHDVDKRVLVLSDSGEGTTLAQILEQRDPETRGRILRKLGVALGRMHAGTAGKGDGFDVLLGRLLKAHPGLQEGGDMRENSIGPAIVIGLSLVESAGFDIPEEVRHLATEAGHQLTSERTSAFSPFDLSPDNIIVAEQVQFLDYEWAGFRDVFYDLACVIGGFPQFVGTRRIEDEETETFLRAWVDTVAQVWPSVTDTHQLQHRIAAALTGWALSSVAMLHHGSLTSALTADDAASPDLLRPAHEGPFDAEEQLIRQDFHETFDALARFAAGSGDPTHAVVATFAAAVAERVDARER</sequence>
<reference evidence="1 2" key="1">
    <citation type="submission" date="2013-09" db="EMBL/GenBank/DDBJ databases">
        <title>Complete genome sequence of Corynebacterium doosanense CAU 212(T) (=DSM 45436(T)), isolated from activated sludge.</title>
        <authorList>
            <person name="Schaffert L."/>
            <person name="Albersmeier A."/>
            <person name="Kalinowski J."/>
            <person name="Ruckert C."/>
        </authorList>
    </citation>
    <scope>NUCLEOTIDE SEQUENCE [LARGE SCALE GENOMIC DNA]</scope>
    <source>
        <strain evidence="1 2">CAU 212</strain>
    </source>
</reference>
<dbReference type="STRING" id="558173.CDOO_07845"/>
<accession>A0A097IGC7</accession>
<dbReference type="HOGENOM" id="CLU_054723_0_0_11"/>
<evidence type="ECO:0000313" key="2">
    <source>
        <dbReference type="Proteomes" id="UP000029914"/>
    </source>
</evidence>
<evidence type="ECO:0000313" key="1">
    <source>
        <dbReference type="EMBL" id="AIT61185.1"/>
    </source>
</evidence>
<dbReference type="EMBL" id="CP006764">
    <property type="protein sequence ID" value="AIT61185.1"/>
    <property type="molecule type" value="Genomic_DNA"/>
</dbReference>
<dbReference type="RefSeq" id="WP_018021753.1">
    <property type="nucleotide sequence ID" value="NZ_AQUX01000003.1"/>
</dbReference>
<organism evidence="1 2">
    <name type="scientific">Corynebacterium doosanense CAU 212 = DSM 45436</name>
    <dbReference type="NCBI Taxonomy" id="558173"/>
    <lineage>
        <taxon>Bacteria</taxon>
        <taxon>Bacillati</taxon>
        <taxon>Actinomycetota</taxon>
        <taxon>Actinomycetes</taxon>
        <taxon>Mycobacteriales</taxon>
        <taxon>Corynebacteriaceae</taxon>
        <taxon>Corynebacterium</taxon>
    </lineage>
</organism>
<dbReference type="KEGG" id="cdo:CDOO_07845"/>
<proteinExistence type="predicted"/>
<keyword evidence="1" id="KW-0808">Transferase</keyword>
<dbReference type="OrthoDB" id="144109at2"/>
<dbReference type="eggNOG" id="COG2334">
    <property type="taxonomic scope" value="Bacteria"/>
</dbReference>
<dbReference type="SUPFAM" id="SSF56112">
    <property type="entry name" value="Protein kinase-like (PK-like)"/>
    <property type="match status" value="1"/>
</dbReference>
<gene>
    <name evidence="1" type="ORF">CDOO_07845</name>
</gene>
<dbReference type="GO" id="GO:0016740">
    <property type="term" value="F:transferase activity"/>
    <property type="evidence" value="ECO:0007669"/>
    <property type="project" value="UniProtKB-KW"/>
</dbReference>